<dbReference type="InterPro" id="IPR053028">
    <property type="entry name" value="Spo0E-like_phosphatase"/>
</dbReference>
<evidence type="ECO:0000313" key="1">
    <source>
        <dbReference type="EMBL" id="MBA9042060.1"/>
    </source>
</evidence>
<dbReference type="GO" id="GO:0046983">
    <property type="term" value="F:protein dimerization activity"/>
    <property type="evidence" value="ECO:0007669"/>
    <property type="project" value="InterPro"/>
</dbReference>
<comment type="caution">
    <text evidence="1">The sequence shown here is derived from an EMBL/GenBank/DDBJ whole genome shotgun (WGS) entry which is preliminary data.</text>
</comment>
<organism evidence="1 2">
    <name type="scientific">Priestia aryabhattai</name>
    <name type="common">Bacillus aryabhattai</name>
    <dbReference type="NCBI Taxonomy" id="412384"/>
    <lineage>
        <taxon>Bacteria</taxon>
        <taxon>Bacillati</taxon>
        <taxon>Bacillota</taxon>
        <taxon>Bacilli</taxon>
        <taxon>Bacillales</taxon>
        <taxon>Bacillaceae</taxon>
        <taxon>Priestia</taxon>
    </lineage>
</organism>
<name>A0A7W3NFI9_PRIAR</name>
<dbReference type="InterPro" id="IPR036638">
    <property type="entry name" value="HLH_DNA-bd_sf"/>
</dbReference>
<keyword evidence="2" id="KW-1185">Reference proteome</keyword>
<accession>A0A7W3NFI9</accession>
<dbReference type="EMBL" id="JACJHT010000008">
    <property type="protein sequence ID" value="MBA9042060.1"/>
    <property type="molecule type" value="Genomic_DNA"/>
</dbReference>
<dbReference type="RefSeq" id="WP_097813478.1">
    <property type="nucleotide sequence ID" value="NZ_JACJHT010000008.1"/>
</dbReference>
<dbReference type="SUPFAM" id="SSF140500">
    <property type="entry name" value="BAS1536-like"/>
    <property type="match status" value="1"/>
</dbReference>
<sequence length="146" mass="16195">MLMVVNPVGQIKDLQKCIMKKRKELIDLGSNYGLLDEKTINCSQDLDKLINLHMKSYSSSTNMFLDNGGDLPRMRQSYGNYKGSDFKYEVKAAELARSNIRFCSAQLIAHSNLATFGVCTALVLVGNGTKAGFVALQNLRQLTTHS</sequence>
<dbReference type="Proteomes" id="UP000543174">
    <property type="component" value="Unassembled WGS sequence"/>
</dbReference>
<gene>
    <name evidence="1" type="ORF">HNP21_005193</name>
</gene>
<protein>
    <recommendedName>
        <fullName evidence="3">Aspartyl-phosphate phosphatase Spo0E family protein</fullName>
    </recommendedName>
</protein>
<dbReference type="Gene3D" id="4.10.280.10">
    <property type="entry name" value="Helix-loop-helix DNA-binding domain"/>
    <property type="match status" value="1"/>
</dbReference>
<proteinExistence type="predicted"/>
<evidence type="ECO:0000313" key="2">
    <source>
        <dbReference type="Proteomes" id="UP000543174"/>
    </source>
</evidence>
<reference evidence="1" key="1">
    <citation type="submission" date="2020-08" db="EMBL/GenBank/DDBJ databases">
        <title>Functional genomics of gut bacteria from endangered species of beetles.</title>
        <authorList>
            <person name="Carlos-Shanley C."/>
        </authorList>
    </citation>
    <scope>NUCLEOTIDE SEQUENCE [LARGE SCALE GENOMIC DNA]</scope>
    <source>
        <strain evidence="1">S00060</strain>
    </source>
</reference>
<dbReference type="InterPro" id="IPR018540">
    <property type="entry name" value="Spo0E-like"/>
</dbReference>
<dbReference type="GO" id="GO:0043937">
    <property type="term" value="P:regulation of sporulation"/>
    <property type="evidence" value="ECO:0007669"/>
    <property type="project" value="InterPro"/>
</dbReference>
<dbReference type="PANTHER" id="PTHR41263">
    <property type="entry name" value="ASPARTYL-PHOSPHATE PHOSPHATASE YISI"/>
    <property type="match status" value="1"/>
</dbReference>
<dbReference type="Pfam" id="PF09388">
    <property type="entry name" value="SpoOE-like"/>
    <property type="match status" value="1"/>
</dbReference>
<dbReference type="InterPro" id="IPR037208">
    <property type="entry name" value="Spo0E-like_sf"/>
</dbReference>
<dbReference type="PANTHER" id="PTHR41263:SF1">
    <property type="entry name" value="ASPARTYL-PHOSPHATE PHOSPHATASE YISI"/>
    <property type="match status" value="1"/>
</dbReference>
<dbReference type="AlphaFoldDB" id="A0A7W3NFI9"/>
<evidence type="ECO:0008006" key="3">
    <source>
        <dbReference type="Google" id="ProtNLM"/>
    </source>
</evidence>